<dbReference type="KEGG" id="hdh:G5B40_10650"/>
<dbReference type="InterPro" id="IPR027385">
    <property type="entry name" value="Beta-barrel_OMP"/>
</dbReference>
<evidence type="ECO:0000256" key="2">
    <source>
        <dbReference type="SAM" id="SignalP"/>
    </source>
</evidence>
<organism evidence="4 5">
    <name type="scientific">Pikeienuella piscinae</name>
    <dbReference type="NCBI Taxonomy" id="2748098"/>
    <lineage>
        <taxon>Bacteria</taxon>
        <taxon>Pseudomonadati</taxon>
        <taxon>Pseudomonadota</taxon>
        <taxon>Alphaproteobacteria</taxon>
        <taxon>Rhodobacterales</taxon>
        <taxon>Paracoccaceae</taxon>
        <taxon>Pikeienuella</taxon>
    </lineage>
</organism>
<accession>A0A7L5C028</accession>
<dbReference type="Proteomes" id="UP000503336">
    <property type="component" value="Chromosome"/>
</dbReference>
<gene>
    <name evidence="4" type="ORF">G5B40_10650</name>
</gene>
<proteinExistence type="predicted"/>
<dbReference type="AlphaFoldDB" id="A0A7L5C028"/>
<keyword evidence="1 2" id="KW-0732">Signal</keyword>
<protein>
    <submittedName>
        <fullName evidence="4">Porin family protein</fullName>
    </submittedName>
</protein>
<evidence type="ECO:0000313" key="5">
    <source>
        <dbReference type="Proteomes" id="UP000503336"/>
    </source>
</evidence>
<evidence type="ECO:0000259" key="3">
    <source>
        <dbReference type="Pfam" id="PF13505"/>
    </source>
</evidence>
<feature type="signal peptide" evidence="2">
    <location>
        <begin position="1"/>
        <end position="27"/>
    </location>
</feature>
<dbReference type="SUPFAM" id="SSF56935">
    <property type="entry name" value="Porins"/>
    <property type="match status" value="1"/>
</dbReference>
<evidence type="ECO:0000313" key="4">
    <source>
        <dbReference type="EMBL" id="QIE55866.1"/>
    </source>
</evidence>
<dbReference type="RefSeq" id="WP_165098328.1">
    <property type="nucleotide sequence ID" value="NZ_CP049056.1"/>
</dbReference>
<sequence>MNSGRLQRRGRLLLGAFGVSAALGAPAAADGWSVAGSLSQSFEGDTNLTLDPNDDDGAFGSTTSLGLRFSSETSRTSFVISPGVTARLFTESSSSDNPTSISPRLSSRIDHRVGAFDIGGGFIFDVRPTAFSELNDLELGAPDLEVIDQDATQISFRADAAIGYQIDSGNRFNIGPNFSIIRYTDDSDALSPSTTFGVSGGYSHQLNSRLALTAGLGARYVDTDGTPSSKDVLVDTNVGVRGQISDRFTLDGAIGLSFQNSRDSASGSDNGIGFTTDVDAAYAIRDDLSLSLVASRGIEPSASGGLETRTFVGASVSHLINTRESVDFNFGYSSQDDFAGFTGDTDDSQFQTGFGYSLSVTPEIAARIGYAFRWVPSGRDEAMSHKLTLSFSGDRVFQP</sequence>
<feature type="chain" id="PRO_5029826496" evidence="2">
    <location>
        <begin position="28"/>
        <end position="399"/>
    </location>
</feature>
<evidence type="ECO:0000256" key="1">
    <source>
        <dbReference type="ARBA" id="ARBA00022729"/>
    </source>
</evidence>
<feature type="domain" description="Outer membrane protein beta-barrel" evidence="3">
    <location>
        <begin position="170"/>
        <end position="297"/>
    </location>
</feature>
<reference evidence="4 5" key="1">
    <citation type="submission" date="2020-02" db="EMBL/GenBank/DDBJ databases">
        <title>complete genome sequence of Rhodobacteraceae bacterium.</title>
        <authorList>
            <person name="Park J."/>
            <person name="Kim Y.-S."/>
            <person name="Kim K.-H."/>
        </authorList>
    </citation>
    <scope>NUCLEOTIDE SEQUENCE [LARGE SCALE GENOMIC DNA]</scope>
    <source>
        <strain evidence="4 5">RR4-56</strain>
    </source>
</reference>
<name>A0A7L5C028_9RHOB</name>
<dbReference type="EMBL" id="CP049056">
    <property type="protein sequence ID" value="QIE55866.1"/>
    <property type="molecule type" value="Genomic_DNA"/>
</dbReference>
<dbReference type="Pfam" id="PF13505">
    <property type="entry name" value="OMP_b-brl"/>
    <property type="match status" value="1"/>
</dbReference>
<keyword evidence="5" id="KW-1185">Reference proteome</keyword>